<feature type="transmembrane region" description="Helical" evidence="1">
    <location>
        <begin position="41"/>
        <end position="63"/>
    </location>
</feature>
<dbReference type="InParanoid" id="A0A3N4LEX1"/>
<organism evidence="2 3">
    <name type="scientific">Morchella conica CCBAS932</name>
    <dbReference type="NCBI Taxonomy" id="1392247"/>
    <lineage>
        <taxon>Eukaryota</taxon>
        <taxon>Fungi</taxon>
        <taxon>Dikarya</taxon>
        <taxon>Ascomycota</taxon>
        <taxon>Pezizomycotina</taxon>
        <taxon>Pezizomycetes</taxon>
        <taxon>Pezizales</taxon>
        <taxon>Morchellaceae</taxon>
        <taxon>Morchella</taxon>
    </lineage>
</organism>
<keyword evidence="1" id="KW-1133">Transmembrane helix</keyword>
<feature type="transmembrane region" description="Helical" evidence="1">
    <location>
        <begin position="75"/>
        <end position="95"/>
    </location>
</feature>
<protein>
    <submittedName>
        <fullName evidence="2">Uncharacterized protein</fullName>
    </submittedName>
</protein>
<keyword evidence="3" id="KW-1185">Reference proteome</keyword>
<dbReference type="EMBL" id="ML119108">
    <property type="protein sequence ID" value="RPB16495.1"/>
    <property type="molecule type" value="Genomic_DNA"/>
</dbReference>
<name>A0A3N4LEX1_9PEZI</name>
<feature type="transmembrane region" description="Helical" evidence="1">
    <location>
        <begin position="158"/>
        <end position="185"/>
    </location>
</feature>
<gene>
    <name evidence="2" type="ORF">P167DRAFT_541841</name>
</gene>
<evidence type="ECO:0000313" key="3">
    <source>
        <dbReference type="Proteomes" id="UP000277580"/>
    </source>
</evidence>
<reference evidence="2 3" key="1">
    <citation type="journal article" date="2018" name="Nat. Ecol. Evol.">
        <title>Pezizomycetes genomes reveal the molecular basis of ectomycorrhizal truffle lifestyle.</title>
        <authorList>
            <person name="Murat C."/>
            <person name="Payen T."/>
            <person name="Noel B."/>
            <person name="Kuo A."/>
            <person name="Morin E."/>
            <person name="Chen J."/>
            <person name="Kohler A."/>
            <person name="Krizsan K."/>
            <person name="Balestrini R."/>
            <person name="Da Silva C."/>
            <person name="Montanini B."/>
            <person name="Hainaut M."/>
            <person name="Levati E."/>
            <person name="Barry K.W."/>
            <person name="Belfiori B."/>
            <person name="Cichocki N."/>
            <person name="Clum A."/>
            <person name="Dockter R.B."/>
            <person name="Fauchery L."/>
            <person name="Guy J."/>
            <person name="Iotti M."/>
            <person name="Le Tacon F."/>
            <person name="Lindquist E.A."/>
            <person name="Lipzen A."/>
            <person name="Malagnac F."/>
            <person name="Mello A."/>
            <person name="Molinier V."/>
            <person name="Miyauchi S."/>
            <person name="Poulain J."/>
            <person name="Riccioni C."/>
            <person name="Rubini A."/>
            <person name="Sitrit Y."/>
            <person name="Splivallo R."/>
            <person name="Traeger S."/>
            <person name="Wang M."/>
            <person name="Zifcakova L."/>
            <person name="Wipf D."/>
            <person name="Zambonelli A."/>
            <person name="Paolocci F."/>
            <person name="Nowrousian M."/>
            <person name="Ottonello S."/>
            <person name="Baldrian P."/>
            <person name="Spatafora J.W."/>
            <person name="Henrissat B."/>
            <person name="Nagy L.G."/>
            <person name="Aury J.M."/>
            <person name="Wincker P."/>
            <person name="Grigoriev I.V."/>
            <person name="Bonfante P."/>
            <person name="Martin F.M."/>
        </authorList>
    </citation>
    <scope>NUCLEOTIDE SEQUENCE [LARGE SCALE GENOMIC DNA]</scope>
    <source>
        <strain evidence="2 3">CCBAS932</strain>
    </source>
</reference>
<evidence type="ECO:0000313" key="2">
    <source>
        <dbReference type="EMBL" id="RPB16495.1"/>
    </source>
</evidence>
<accession>A0A3N4LEX1</accession>
<keyword evidence="1" id="KW-0812">Transmembrane</keyword>
<sequence>MNSKPTDVVYTDSKVSITIITSCPASNGLSPSDNSSRCSFLAARIIQLVLFLTIAVIDVYVLTRVFNSSMGVIPALKGTLFLTLIIIALTLPHTITDVYRRYYKKPSLYSPGAAILLEIHFFLSYIILLICVGMVHIKAIGDLCEPESGMIVDRPDEICGLLKAELMILSLTTYVISLDLLFFWVPTMKMVYEGVSGNGCPRRSVQVNGTIV</sequence>
<dbReference type="Proteomes" id="UP000277580">
    <property type="component" value="Unassembled WGS sequence"/>
</dbReference>
<dbReference type="AlphaFoldDB" id="A0A3N4LEX1"/>
<dbReference type="OrthoDB" id="5343690at2759"/>
<proteinExistence type="predicted"/>
<keyword evidence="1" id="KW-0472">Membrane</keyword>
<feature type="transmembrane region" description="Helical" evidence="1">
    <location>
        <begin position="115"/>
        <end position="137"/>
    </location>
</feature>
<evidence type="ECO:0000256" key="1">
    <source>
        <dbReference type="SAM" id="Phobius"/>
    </source>
</evidence>